<dbReference type="SUPFAM" id="SSF51445">
    <property type="entry name" value="(Trans)glycosidases"/>
    <property type="match status" value="1"/>
</dbReference>
<evidence type="ECO:0000313" key="6">
    <source>
        <dbReference type="Proteomes" id="UP001597212"/>
    </source>
</evidence>
<comment type="caution">
    <text evidence="5">The sequence shown here is derived from an EMBL/GenBank/DDBJ whole genome shotgun (WGS) entry which is preliminary data.</text>
</comment>
<dbReference type="InterPro" id="IPR050226">
    <property type="entry name" value="NagZ_Beta-hexosaminidase"/>
</dbReference>
<proteinExistence type="inferred from homology"/>
<keyword evidence="2 5" id="KW-0378">Hydrolase</keyword>
<dbReference type="PANTHER" id="PTHR30480:SF16">
    <property type="entry name" value="GLYCOSIDE HYDROLASE FAMILY 3 DOMAIN PROTEIN"/>
    <property type="match status" value="1"/>
</dbReference>
<dbReference type="NCBIfam" id="NF003740">
    <property type="entry name" value="PRK05337.1"/>
    <property type="match status" value="1"/>
</dbReference>
<evidence type="ECO:0000313" key="5">
    <source>
        <dbReference type="EMBL" id="MFD1441364.1"/>
    </source>
</evidence>
<dbReference type="RefSeq" id="WP_125757041.1">
    <property type="nucleotide sequence ID" value="NZ_JBHTOK010000067.1"/>
</dbReference>
<dbReference type="Gene3D" id="3.40.50.1700">
    <property type="entry name" value="Glycoside hydrolase family 3 C-terminal domain"/>
    <property type="match status" value="1"/>
</dbReference>
<feature type="domain" description="Glycoside hydrolase family 3 N-terminal" evidence="4">
    <location>
        <begin position="5"/>
        <end position="326"/>
    </location>
</feature>
<dbReference type="InterPro" id="IPR001764">
    <property type="entry name" value="Glyco_hydro_3_N"/>
</dbReference>
<name>A0ABW4CVC2_9LACO</name>
<dbReference type="Pfam" id="PF00933">
    <property type="entry name" value="Glyco_hydro_3"/>
    <property type="match status" value="1"/>
</dbReference>
<evidence type="ECO:0000256" key="1">
    <source>
        <dbReference type="ARBA" id="ARBA00005336"/>
    </source>
</evidence>
<evidence type="ECO:0000256" key="3">
    <source>
        <dbReference type="ARBA" id="ARBA00023295"/>
    </source>
</evidence>
<dbReference type="InterPro" id="IPR017853">
    <property type="entry name" value="GH"/>
</dbReference>
<dbReference type="Proteomes" id="UP001597212">
    <property type="component" value="Unassembled WGS sequence"/>
</dbReference>
<evidence type="ECO:0000259" key="4">
    <source>
        <dbReference type="Pfam" id="PF00933"/>
    </source>
</evidence>
<dbReference type="GO" id="GO:0004563">
    <property type="term" value="F:beta-N-acetylhexosaminidase activity"/>
    <property type="evidence" value="ECO:0007669"/>
    <property type="project" value="UniProtKB-EC"/>
</dbReference>
<dbReference type="EC" id="3.2.1.52" evidence="5"/>
<dbReference type="InterPro" id="IPR036962">
    <property type="entry name" value="Glyco_hydro_3_N_sf"/>
</dbReference>
<reference evidence="6" key="1">
    <citation type="journal article" date="2019" name="Int. J. Syst. Evol. Microbiol.">
        <title>The Global Catalogue of Microorganisms (GCM) 10K type strain sequencing project: providing services to taxonomists for standard genome sequencing and annotation.</title>
        <authorList>
            <consortium name="The Broad Institute Genomics Platform"/>
            <consortium name="The Broad Institute Genome Sequencing Center for Infectious Disease"/>
            <person name="Wu L."/>
            <person name="Ma J."/>
        </authorList>
    </citation>
    <scope>NUCLEOTIDE SEQUENCE [LARGE SCALE GENOMIC DNA]</scope>
    <source>
        <strain evidence="6">CCM 8912</strain>
    </source>
</reference>
<dbReference type="PANTHER" id="PTHR30480">
    <property type="entry name" value="BETA-HEXOSAMINIDASE-RELATED"/>
    <property type="match status" value="1"/>
</dbReference>
<keyword evidence="3 5" id="KW-0326">Glycosidase</keyword>
<evidence type="ECO:0000256" key="2">
    <source>
        <dbReference type="ARBA" id="ARBA00022801"/>
    </source>
</evidence>
<protein>
    <submittedName>
        <fullName evidence="5">Beta-N-acetylhexosaminidase</fullName>
        <ecNumber evidence="5">3.2.1.52</ecNumber>
    </submittedName>
</protein>
<sequence>MTETIAQEAGELFIVGFHGSKPSAEVREMIREYHVSGIILFARNIESAGQLAALTDALQTEARQAGYTEPLLIALDQENGVIRRIEAGVSLLPGAMALAATGDPENAARSYAASAKELSELGVNWSLAPDADVNTNPDNPVIGVRSFGDNAQLVSQYVVQAMNGLQQNGIAACLKHFPGHGNTSVDSHQDLPVLTQSLEDLQGTELVPFEAGIKNGVNSVMIAHIQFPAVDRLLPASLSPVVISTLLRKRLAFNGVIVTDDLEMKAIADHYGTPAACVQALKSGADLAMVSHVYETQKESIARVVAAINEGELVEADVAEKINRLRALRRRVGRWQNHFDAEKFSILVNNDNQLANELYQHSVTVVQSPTQIIGPAPLVVTFDHQRYSLVVEHQKGDSALFRAILEYYPEASKLSVDLTTATPLAELSEMKDQRPVIVGTSNVTGFNDIQAQAVKMLIDRGHPVHVVAMRNPYDCRWFPALASYIVAYEPTPQAMHWAASALAKKGNPSGRLPVVLP</sequence>
<accession>A0ABW4CVC2</accession>
<dbReference type="Gene3D" id="3.20.20.300">
    <property type="entry name" value="Glycoside hydrolase, family 3, N-terminal domain"/>
    <property type="match status" value="1"/>
</dbReference>
<keyword evidence="6" id="KW-1185">Reference proteome</keyword>
<comment type="similarity">
    <text evidence="1">Belongs to the glycosyl hydrolase 3 family.</text>
</comment>
<dbReference type="EMBL" id="JBHTOK010000067">
    <property type="protein sequence ID" value="MFD1441364.1"/>
    <property type="molecule type" value="Genomic_DNA"/>
</dbReference>
<organism evidence="5 6">
    <name type="scientific">Lacticaseibacillus hegangensis</name>
    <dbReference type="NCBI Taxonomy" id="2486010"/>
    <lineage>
        <taxon>Bacteria</taxon>
        <taxon>Bacillati</taxon>
        <taxon>Bacillota</taxon>
        <taxon>Bacilli</taxon>
        <taxon>Lactobacillales</taxon>
        <taxon>Lactobacillaceae</taxon>
        <taxon>Lacticaseibacillus</taxon>
    </lineage>
</organism>
<dbReference type="InterPro" id="IPR036881">
    <property type="entry name" value="Glyco_hydro_3_C_sf"/>
</dbReference>
<gene>
    <name evidence="5" type="primary">nagZ</name>
    <name evidence="5" type="ORF">ACFQ5K_08260</name>
</gene>